<proteinExistence type="predicted"/>
<evidence type="ECO:0000313" key="5">
    <source>
        <dbReference type="Proteomes" id="UP000322079"/>
    </source>
</evidence>
<protein>
    <submittedName>
        <fullName evidence="4">GNAT family N-acetyltransferase</fullName>
    </submittedName>
</protein>
<dbReference type="InterPro" id="IPR016181">
    <property type="entry name" value="Acyl_CoA_acyltransferase"/>
</dbReference>
<dbReference type="RefSeq" id="WP_149295700.1">
    <property type="nucleotide sequence ID" value="NZ_CP043473.1"/>
</dbReference>
<evidence type="ECO:0000256" key="2">
    <source>
        <dbReference type="ARBA" id="ARBA00023315"/>
    </source>
</evidence>
<dbReference type="PANTHER" id="PTHR43877">
    <property type="entry name" value="AMINOALKYLPHOSPHONATE N-ACETYLTRANSFERASE-RELATED-RELATED"/>
    <property type="match status" value="1"/>
</dbReference>
<reference evidence="4 5" key="1">
    <citation type="submission" date="2019-08" db="EMBL/GenBank/DDBJ databases">
        <title>Chromobacterium paludis, a novel bacterium isolated from a Maryland marsh pond.</title>
        <authorList>
            <person name="Blackburn M.B."/>
            <person name="Gundersen-Rindal D.E."/>
        </authorList>
    </citation>
    <scope>NUCLEOTIDE SEQUENCE [LARGE SCALE GENOMIC DNA]</scope>
    <source>
        <strain evidence="5">IIBBL 257-1</strain>
    </source>
</reference>
<keyword evidence="1 4" id="KW-0808">Transferase</keyword>
<dbReference type="Gene3D" id="3.40.630.30">
    <property type="match status" value="1"/>
</dbReference>
<dbReference type="InterPro" id="IPR000182">
    <property type="entry name" value="GNAT_dom"/>
</dbReference>
<sequence>MAPPALFSIPMPDCGQTAKIRIANDNDLASIARFDEMGGCRQQEIAAACCMVAERKGQAVAYASFQPVGLLGQPLLTYLCVAPTARRQGLGKKLIAAIQQTARGRMLLSSTEDWCVASQKIFTGLGWRKIGEPASVNKDGSTEYFYAVDLHHKD</sequence>
<evidence type="ECO:0000259" key="3">
    <source>
        <dbReference type="PROSITE" id="PS51186"/>
    </source>
</evidence>
<dbReference type="Proteomes" id="UP000322079">
    <property type="component" value="Chromosome"/>
</dbReference>
<keyword evidence="2" id="KW-0012">Acyltransferase</keyword>
<dbReference type="KEGG" id="chrm:FYK34_07040"/>
<dbReference type="GO" id="GO:0016747">
    <property type="term" value="F:acyltransferase activity, transferring groups other than amino-acyl groups"/>
    <property type="evidence" value="ECO:0007669"/>
    <property type="project" value="InterPro"/>
</dbReference>
<evidence type="ECO:0000313" key="4">
    <source>
        <dbReference type="EMBL" id="QEL55335.1"/>
    </source>
</evidence>
<name>A0A5C1DEY4_9NEIS</name>
<dbReference type="SUPFAM" id="SSF55729">
    <property type="entry name" value="Acyl-CoA N-acyltransferases (Nat)"/>
    <property type="match status" value="1"/>
</dbReference>
<keyword evidence="5" id="KW-1185">Reference proteome</keyword>
<dbReference type="EMBL" id="CP043473">
    <property type="protein sequence ID" value="QEL55335.1"/>
    <property type="molecule type" value="Genomic_DNA"/>
</dbReference>
<dbReference type="AlphaFoldDB" id="A0A5C1DEY4"/>
<dbReference type="PROSITE" id="PS51186">
    <property type="entry name" value="GNAT"/>
    <property type="match status" value="1"/>
</dbReference>
<dbReference type="CDD" id="cd04301">
    <property type="entry name" value="NAT_SF"/>
    <property type="match status" value="1"/>
</dbReference>
<gene>
    <name evidence="4" type="ORF">FYK34_07040</name>
</gene>
<dbReference type="InterPro" id="IPR050832">
    <property type="entry name" value="Bact_Acetyltransf"/>
</dbReference>
<dbReference type="Pfam" id="PF13508">
    <property type="entry name" value="Acetyltransf_7"/>
    <property type="match status" value="1"/>
</dbReference>
<accession>A0A5C1DEY4</accession>
<feature type="domain" description="N-acetyltransferase" evidence="3">
    <location>
        <begin position="4"/>
        <end position="151"/>
    </location>
</feature>
<evidence type="ECO:0000256" key="1">
    <source>
        <dbReference type="ARBA" id="ARBA00022679"/>
    </source>
</evidence>
<organism evidence="4 5">
    <name type="scientific">Chromobacterium paludis</name>
    <dbReference type="NCBI Taxonomy" id="2605945"/>
    <lineage>
        <taxon>Bacteria</taxon>
        <taxon>Pseudomonadati</taxon>
        <taxon>Pseudomonadota</taxon>
        <taxon>Betaproteobacteria</taxon>
        <taxon>Neisseriales</taxon>
        <taxon>Chromobacteriaceae</taxon>
        <taxon>Chromobacterium</taxon>
    </lineage>
</organism>